<reference evidence="1" key="1">
    <citation type="submission" date="2022-06" db="EMBL/GenBank/DDBJ databases">
        <title>Phylogenomic reconstructions and comparative analyses of Kickxellomycotina fungi.</title>
        <authorList>
            <person name="Reynolds N.K."/>
            <person name="Stajich J.E."/>
            <person name="Barry K."/>
            <person name="Grigoriev I.V."/>
            <person name="Crous P."/>
            <person name="Smith M.E."/>
        </authorList>
    </citation>
    <scope>NUCLEOTIDE SEQUENCE</scope>
    <source>
        <strain evidence="1">RSA 2271</strain>
    </source>
</reference>
<evidence type="ECO:0000313" key="2">
    <source>
        <dbReference type="Proteomes" id="UP001145114"/>
    </source>
</evidence>
<organism evidence="1 2">
    <name type="scientific">Spiromyces aspiralis</name>
    <dbReference type="NCBI Taxonomy" id="68401"/>
    <lineage>
        <taxon>Eukaryota</taxon>
        <taxon>Fungi</taxon>
        <taxon>Fungi incertae sedis</taxon>
        <taxon>Zoopagomycota</taxon>
        <taxon>Kickxellomycotina</taxon>
        <taxon>Kickxellomycetes</taxon>
        <taxon>Kickxellales</taxon>
        <taxon>Kickxellaceae</taxon>
        <taxon>Spiromyces</taxon>
    </lineage>
</organism>
<name>A0ACC1HAU4_9FUNG</name>
<proteinExistence type="predicted"/>
<dbReference type="EMBL" id="JAMZIH010008823">
    <property type="protein sequence ID" value="KAJ1671288.1"/>
    <property type="molecule type" value="Genomic_DNA"/>
</dbReference>
<keyword evidence="2" id="KW-1185">Reference proteome</keyword>
<feature type="non-terminal residue" evidence="1">
    <location>
        <position position="272"/>
    </location>
</feature>
<accession>A0ACC1HAU4</accession>
<evidence type="ECO:0000313" key="1">
    <source>
        <dbReference type="EMBL" id="KAJ1671288.1"/>
    </source>
</evidence>
<comment type="caution">
    <text evidence="1">The sequence shown here is derived from an EMBL/GenBank/DDBJ whole genome shotgun (WGS) entry which is preliminary data.</text>
</comment>
<gene>
    <name evidence="1" type="primary">KIF23</name>
    <name evidence="1" type="ORF">EV182_007716</name>
</gene>
<dbReference type="Proteomes" id="UP001145114">
    <property type="component" value="Unassembled WGS sequence"/>
</dbReference>
<sequence>MVDLAGSERAKRTQNRGDRLAEASKINTSLMTLKKCLDIKRYNTQLTDDELSYDMLQIVPYNESKLTRLFQPALEGGARTVMLVCVDPWDSPENPTTESKNVLDFARVASSIIVRVRKPSSPPPPMLPTTSTHSLPAGDISATTVDSARDGGGSDHQEGEIEGATKLLPKRAYAAESDSDASYGSDPGSDSNINSSSKKNKKKKTRLTLEGTWNYTNGSPPSQASPPSLSPPPSPSKVDSGVSDPGKESPERIVKPNPHVPGRLSGVFGFRE</sequence>
<protein>
    <submittedName>
        <fullName evidence="1">Kinesin-like protein kif23</fullName>
    </submittedName>
</protein>